<dbReference type="GO" id="GO:0016818">
    <property type="term" value="F:hydrolase activity, acting on acid anhydrides, in phosphorus-containing anhydrides"/>
    <property type="evidence" value="ECO:0007669"/>
    <property type="project" value="InterPro"/>
</dbReference>
<dbReference type="NCBIfam" id="TIGR02686">
    <property type="entry name" value="relax_trwC"/>
    <property type="match status" value="1"/>
</dbReference>
<dbReference type="CDD" id="cd17933">
    <property type="entry name" value="DEXSc_RecD-like"/>
    <property type="match status" value="1"/>
</dbReference>
<dbReference type="Proteomes" id="UP000778262">
    <property type="component" value="Unassembled WGS sequence"/>
</dbReference>
<dbReference type="InterPro" id="IPR009767">
    <property type="entry name" value="DNA_helicase_TraI_C"/>
</dbReference>
<dbReference type="InterPro" id="IPR014862">
    <property type="entry name" value="TrwC"/>
</dbReference>
<dbReference type="InterPro" id="IPR014059">
    <property type="entry name" value="TraI/TrwC_relax"/>
</dbReference>
<keyword evidence="1" id="KW-0175">Coiled coil</keyword>
<evidence type="ECO:0000256" key="2">
    <source>
        <dbReference type="SAM" id="MobiDB-lite"/>
    </source>
</evidence>
<feature type="domain" description="TraI 2B/2B-like" evidence="5">
    <location>
        <begin position="754"/>
        <end position="832"/>
    </location>
</feature>
<feature type="domain" description="TrwC relaxase" evidence="4">
    <location>
        <begin position="10"/>
        <end position="286"/>
    </location>
</feature>
<feature type="region of interest" description="Disordered" evidence="2">
    <location>
        <begin position="1822"/>
        <end position="1860"/>
    </location>
</feature>
<dbReference type="RefSeq" id="WP_105640943.1">
    <property type="nucleotide sequence ID" value="NZ_NRNP01000014.1"/>
</dbReference>
<dbReference type="SUPFAM" id="SSF55464">
    <property type="entry name" value="Origin of replication-binding domain, RBD-like"/>
    <property type="match status" value="1"/>
</dbReference>
<evidence type="ECO:0000259" key="5">
    <source>
        <dbReference type="Pfam" id="PF18340"/>
    </source>
</evidence>
<dbReference type="EMBL" id="RPBY01000013">
    <property type="protein sequence ID" value="NCH89946.1"/>
    <property type="molecule type" value="Genomic_DNA"/>
</dbReference>
<feature type="compositionally biased region" description="Basic and acidic residues" evidence="2">
    <location>
        <begin position="426"/>
        <end position="442"/>
    </location>
</feature>
<protein>
    <submittedName>
        <fullName evidence="7">Conjugative transfer relaxase/helicase TraI</fullName>
    </submittedName>
</protein>
<feature type="region of interest" description="Disordered" evidence="2">
    <location>
        <begin position="296"/>
        <end position="442"/>
    </location>
</feature>
<dbReference type="Pfam" id="PF22232">
    <property type="entry name" value="TraI_hel_assoc_N"/>
    <property type="match status" value="1"/>
</dbReference>
<evidence type="ECO:0000259" key="4">
    <source>
        <dbReference type="Pfam" id="PF08751"/>
    </source>
</evidence>
<dbReference type="Pfam" id="PF18340">
    <property type="entry name" value="TraI_2B"/>
    <property type="match status" value="1"/>
</dbReference>
<dbReference type="InterPro" id="IPR054558">
    <property type="entry name" value="TraI_hel_assoc_DBD_N"/>
</dbReference>
<sequence>MMSVAPVASAGGAAQYYSNADNYYFLGNLQSLWMGEGAKKLGLEGPVRGEALTAILEGRLPDGSRLGKEINGNHVHRPGHDLTFSAPKSVSLLVLVGNDKALLDAHNHAVRVAASYVEKLISARDTKDGVTSIVPTGKMVAAAFTHDTSRNLDPQLHTHLLVANMTESNGKWKALATDYIHGAGFIETVMKMQVTLGKIYRQALREQVEALGHKVESVGKNGLWEIKGVPEVVREEFSSRGKEIEGAVGAEATLRSRDVAAKDTRQAKVDPSRLRLRERWLGQMKDLGWDMQEYQDSLRSPEKDGAAEPELTQAEGLVAPEKKDAVPQTSLPEKGNAGKEKPELATVRDVPAVSERTDREQSVQPEKADPGPEISMPEKGNAGKEKPEPATVRDVPAVSERTDREQSVQPEKADPGPEISMPEQPEPLHGKPAGKEPEPRPEVTDAVRMAVSQLSDSKTRFTWGELMLTATEFSEKLPDMKELRLAIDASLKDGLIVPLDSEKGVFTSRIHLLDELSLQAVSQELLKEGRVVSFARPETYAPSALEPVEKDALVLMNAPAGVAGIRELAEQVTALSTAHGREVKVLASSAERATSLARSDTLKERLISRQQVLSGDFFLKPQSTLVIEGAEKLGLKETLILAGEARAQGAQLVFLDSAGRQANGNAMSVLEAAGVKRSRRTEPAPGLETAVISLPDKRVRYEALANRYAEISAGSEPVTAVVLGQREQKHLTGLIRDALQNAGQLERDGVTVEARTPVWLDSKTRRQPGSYRAGQVLEDRSDAREVKHYVIDRVHEDTRMLSLVDGDGVLSRHKISSLTADWRLYNSEQLNISEGEKLLAVAADRSTGLKAKDRLQVTAITPASIEVQRDGKTLTLPVDRPLYVTHGYVAAPGGRDNESGAVLAALNSRDITAQMMNTLAQSGSRAEIFTAETQDRAEARLQRMRHSSSPVQLVRNLSGKDDVSDAVNTLRDGVKGEAALAVARAIAEQREVSFSELKLTTAATALHNDISAIGEEIAAQVKSGELLTATVRGETRLIARSTWEMEKAIIRVIDEGKNTQQPLLEQVDPKLLAGLTAGQKQATQMVLGSRDQFIGVQGYAGVGKTTQVRALKSAIETLPKAGRPELLGLAPTHQAVKEMSEVGVVAQTVKSFLVEHDQRVAGGEKPDYQGRMFLIDESSMVGNQDTAALYQAIRAGGGRAVSMGDTAQFEAVDSGAPFKLVQERSPMDVAIMKEIVRQRDMQLKSAVSDIIDNRIDAALSRIASVTPDRVPRETGAALPAASVQETDSPVAAIVTDWLGRNPDARSRTIIITQLNRDRQAVNAGIHAALSARGELGQEAVTVPVLEKISHTRHEFNKTSAWQPGMVVKRGDRYQDVVGVDKNGSLVTVRDEEGKIALISPRELVVGDVELFSRSSMEVRAGDQLRFTATDRERGQAGNQKFTVEAVKDNGDVVLNGAAGRKIINPKEVLAEQHIDYAWAVTGYGAQGASSDYVISLEGTQDGRKALASQRAFYITASRAKDHVQIYTDGLADWTKAVKMPEREAKTAHDALKPETQRQQARAIWAMGQSLPRTAIGRTWLRHQGMDAQAMTARIIPATKRYPEPALALPLYDNNGKSSGLALVPIVAGDNGRLTQGEVRMVATDGSRGAVLQRSNNGKTVVVRSLQEALDTVRVRPQDGVVWQTGEEKPSIHLLKLSRGQADDSATLASTVLNAQEQERLAEQARAEAARQREMQLRDGQEKIRLPEEQPIILPADEKSAREAALPVIPDAGVLRRVAGETQPTGGDQNAVKQALLQEGGEVLMQNRGKTVDMQQIAGRVASELAEQSRAELPRQESATERGRQPEQEERGHTRHIQKER</sequence>
<name>A0A9Q4T479_9ENTR</name>
<evidence type="ECO:0000313" key="7">
    <source>
        <dbReference type="EMBL" id="NCH89946.1"/>
    </source>
</evidence>
<evidence type="ECO:0000313" key="8">
    <source>
        <dbReference type="Proteomes" id="UP000778262"/>
    </source>
</evidence>
<dbReference type="Gene3D" id="3.40.50.300">
    <property type="entry name" value="P-loop containing nucleotide triphosphate hydrolases"/>
    <property type="match status" value="1"/>
</dbReference>
<dbReference type="InterPro" id="IPR040668">
    <property type="entry name" value="TraI_2B"/>
</dbReference>
<organism evidence="7 8">
    <name type="scientific">Cronobacter dublinensis</name>
    <dbReference type="NCBI Taxonomy" id="413497"/>
    <lineage>
        <taxon>Bacteria</taxon>
        <taxon>Pseudomonadati</taxon>
        <taxon>Pseudomonadota</taxon>
        <taxon>Gammaproteobacteria</taxon>
        <taxon>Enterobacterales</taxon>
        <taxon>Enterobacteriaceae</taxon>
        <taxon>Cronobacter</taxon>
    </lineage>
</organism>
<proteinExistence type="predicted"/>
<accession>A0A9Q4T479</accession>
<feature type="compositionally biased region" description="Basic and acidic residues" evidence="2">
    <location>
        <begin position="355"/>
        <end position="370"/>
    </location>
</feature>
<dbReference type="GO" id="GO:0003678">
    <property type="term" value="F:DNA helicase activity"/>
    <property type="evidence" value="ECO:0007669"/>
    <property type="project" value="InterPro"/>
</dbReference>
<dbReference type="NCBIfam" id="NF041492">
    <property type="entry name" value="MobF"/>
    <property type="match status" value="1"/>
</dbReference>
<feature type="domain" description="DNA helicase TraI type C-terminal" evidence="3">
    <location>
        <begin position="1546"/>
        <end position="1697"/>
    </location>
</feature>
<dbReference type="GO" id="GO:0003677">
    <property type="term" value="F:DNA binding"/>
    <property type="evidence" value="ECO:0007669"/>
    <property type="project" value="InterPro"/>
</dbReference>
<dbReference type="Pfam" id="PF08751">
    <property type="entry name" value="TrwC"/>
    <property type="match status" value="1"/>
</dbReference>
<feature type="compositionally biased region" description="Basic and acidic residues" evidence="2">
    <location>
        <begin position="400"/>
        <end position="415"/>
    </location>
</feature>
<dbReference type="Pfam" id="PF07057">
    <property type="entry name" value="TraI_C"/>
    <property type="match status" value="1"/>
</dbReference>
<feature type="coiled-coil region" evidence="1">
    <location>
        <begin position="1707"/>
        <end position="1734"/>
    </location>
</feature>
<feature type="compositionally biased region" description="Basic and acidic residues" evidence="2">
    <location>
        <begin position="1826"/>
        <end position="1860"/>
    </location>
</feature>
<dbReference type="GO" id="GO:0005524">
    <property type="term" value="F:ATP binding"/>
    <property type="evidence" value="ECO:0007669"/>
    <property type="project" value="InterPro"/>
</dbReference>
<evidence type="ECO:0000256" key="1">
    <source>
        <dbReference type="SAM" id="Coils"/>
    </source>
</evidence>
<dbReference type="Pfam" id="PF13604">
    <property type="entry name" value="AAA_30"/>
    <property type="match status" value="1"/>
</dbReference>
<feature type="domain" description="TraI helicase-associated ssDBD N-terminal" evidence="6">
    <location>
        <begin position="560"/>
        <end position="656"/>
    </location>
</feature>
<reference evidence="7" key="1">
    <citation type="submission" date="2018-11" db="EMBL/GenBank/DDBJ databases">
        <title>Genomics analysis of Putative Virulence Factors on Adhesion and Cytotoxicity for Cronobacter spp.</title>
        <authorList>
            <person name="Cui J."/>
        </authorList>
    </citation>
    <scope>NUCLEOTIDE SEQUENCE</scope>
    <source>
        <strain evidence="7">SD69</strain>
    </source>
</reference>
<evidence type="ECO:0000259" key="6">
    <source>
        <dbReference type="Pfam" id="PF22232"/>
    </source>
</evidence>
<comment type="caution">
    <text evidence="7">The sequence shown here is derived from an EMBL/GenBank/DDBJ whole genome shotgun (WGS) entry which is preliminary data.</text>
</comment>
<dbReference type="SUPFAM" id="SSF52540">
    <property type="entry name" value="P-loop containing nucleoside triphosphate hydrolases"/>
    <property type="match status" value="2"/>
</dbReference>
<evidence type="ECO:0000259" key="3">
    <source>
        <dbReference type="Pfam" id="PF07057"/>
    </source>
</evidence>
<dbReference type="InterPro" id="IPR027417">
    <property type="entry name" value="P-loop_NTPase"/>
</dbReference>
<gene>
    <name evidence="7" type="primary">traI</name>
    <name evidence="7" type="ORF">EHJ13_21280</name>
</gene>
<dbReference type="NCBIfam" id="NF010263">
    <property type="entry name" value="PRK13709.1"/>
    <property type="match status" value="1"/>
</dbReference>